<dbReference type="InterPro" id="IPR036291">
    <property type="entry name" value="NAD(P)-bd_dom_sf"/>
</dbReference>
<dbReference type="PANTHER" id="PTHR43708:SF1">
    <property type="entry name" value="GALACTOSE_LACTOSE METABOLISM REGULATORY PROTEIN GAL80"/>
    <property type="match status" value="1"/>
</dbReference>
<evidence type="ECO:0000313" key="3">
    <source>
        <dbReference type="EMBL" id="KAF2760129.1"/>
    </source>
</evidence>
<keyword evidence="4" id="KW-1185">Reference proteome</keyword>
<dbReference type="EMBL" id="ML996568">
    <property type="protein sequence ID" value="KAF2760129.1"/>
    <property type="molecule type" value="Genomic_DNA"/>
</dbReference>
<dbReference type="InterPro" id="IPR055080">
    <property type="entry name" value="Gal80p-like_C"/>
</dbReference>
<dbReference type="OrthoDB" id="64915at2759"/>
<dbReference type="RefSeq" id="XP_033602580.1">
    <property type="nucleotide sequence ID" value="XM_033741731.1"/>
</dbReference>
<feature type="domain" description="Gfo/Idh/MocA-like oxidoreductase N-terminal" evidence="1">
    <location>
        <begin position="4"/>
        <end position="129"/>
    </location>
</feature>
<dbReference type="InterPro" id="IPR000683">
    <property type="entry name" value="Gfo/Idh/MocA-like_OxRdtase_N"/>
</dbReference>
<reference evidence="3" key="1">
    <citation type="journal article" date="2020" name="Stud. Mycol.">
        <title>101 Dothideomycetes genomes: a test case for predicting lifestyles and emergence of pathogens.</title>
        <authorList>
            <person name="Haridas S."/>
            <person name="Albert R."/>
            <person name="Binder M."/>
            <person name="Bloem J."/>
            <person name="Labutti K."/>
            <person name="Salamov A."/>
            <person name="Andreopoulos B."/>
            <person name="Baker S."/>
            <person name="Barry K."/>
            <person name="Bills G."/>
            <person name="Bluhm B."/>
            <person name="Cannon C."/>
            <person name="Castanera R."/>
            <person name="Culley D."/>
            <person name="Daum C."/>
            <person name="Ezra D."/>
            <person name="Gonzalez J."/>
            <person name="Henrissat B."/>
            <person name="Kuo A."/>
            <person name="Liang C."/>
            <person name="Lipzen A."/>
            <person name="Lutzoni F."/>
            <person name="Magnuson J."/>
            <person name="Mondo S."/>
            <person name="Nolan M."/>
            <person name="Ohm R."/>
            <person name="Pangilinan J."/>
            <person name="Park H.-J."/>
            <person name="Ramirez L."/>
            <person name="Alfaro M."/>
            <person name="Sun H."/>
            <person name="Tritt A."/>
            <person name="Yoshinaga Y."/>
            <person name="Zwiers L.-H."/>
            <person name="Turgeon B."/>
            <person name="Goodwin S."/>
            <person name="Spatafora J."/>
            <person name="Crous P."/>
            <person name="Grigoriev I."/>
        </authorList>
    </citation>
    <scope>NUCLEOTIDE SEQUENCE</scope>
    <source>
        <strain evidence="3">CBS 121739</strain>
    </source>
</reference>
<dbReference type="Gene3D" id="3.40.50.720">
    <property type="entry name" value="NAD(P)-binding Rossmann-like Domain"/>
    <property type="match status" value="1"/>
</dbReference>
<evidence type="ECO:0000313" key="4">
    <source>
        <dbReference type="Proteomes" id="UP000799437"/>
    </source>
</evidence>
<accession>A0A6A6WD73</accession>
<evidence type="ECO:0000259" key="2">
    <source>
        <dbReference type="Pfam" id="PF22685"/>
    </source>
</evidence>
<evidence type="ECO:0000259" key="1">
    <source>
        <dbReference type="Pfam" id="PF01408"/>
    </source>
</evidence>
<name>A0A6A6WD73_9PEZI</name>
<feature type="domain" description="Gal80p-like C-terminal" evidence="2">
    <location>
        <begin position="136"/>
        <end position="287"/>
    </location>
</feature>
<dbReference type="PANTHER" id="PTHR43708">
    <property type="entry name" value="CONSERVED EXPRESSED OXIDOREDUCTASE (EUROFUNG)"/>
    <property type="match status" value="1"/>
</dbReference>
<dbReference type="Gene3D" id="3.30.360.10">
    <property type="entry name" value="Dihydrodipicolinate Reductase, domain 2"/>
    <property type="match status" value="1"/>
</dbReference>
<organism evidence="3 4">
    <name type="scientific">Pseudovirgaria hyperparasitica</name>
    <dbReference type="NCBI Taxonomy" id="470096"/>
    <lineage>
        <taxon>Eukaryota</taxon>
        <taxon>Fungi</taxon>
        <taxon>Dikarya</taxon>
        <taxon>Ascomycota</taxon>
        <taxon>Pezizomycotina</taxon>
        <taxon>Dothideomycetes</taxon>
        <taxon>Dothideomycetes incertae sedis</taxon>
        <taxon>Acrospermales</taxon>
        <taxon>Acrospermaceae</taxon>
        <taxon>Pseudovirgaria</taxon>
    </lineage>
</organism>
<sequence>MAPIRLGIIGLNASSSWAVNAHLPYLRKSSKYIITALCNSSADSARAAIKAHSLADNVAAYGSPEDLAKDPNVDLVVCSVRVDRHYQTLLPSVKAGKDVFCEWPLGKNLAEAEELAKIAKESGSKTMIGLQALSSPFIKKVKALIDEGKIGKVLSSTFTGAAYNGGPQEWAELRYITTREIGGNVLTIHFMHSIEGVFQVLGDLATYSSIIDTKRPKVDLTDKVLTDPSRKVVETVTRTSPDQFLVQGHFKSGALFSYHLRGGKSLPGEGQGLDWRIYGETGEIKLTAGGAMMNVGHPDTKIQLYQDGGELVEVQADKDEWSELPQPAQNIARIYEAFADGRTDNYLDWETAVVRHKLIDELYRREAAGAQDSVAEYIK</sequence>
<dbReference type="InterPro" id="IPR051317">
    <property type="entry name" value="Gfo/Idh/MocA_oxidoreduct"/>
</dbReference>
<gene>
    <name evidence="3" type="ORF">EJ05DRAFT_436134</name>
</gene>
<proteinExistence type="predicted"/>
<dbReference type="GeneID" id="54482785"/>
<dbReference type="SUPFAM" id="SSF51735">
    <property type="entry name" value="NAD(P)-binding Rossmann-fold domains"/>
    <property type="match status" value="1"/>
</dbReference>
<dbReference type="AlphaFoldDB" id="A0A6A6WD73"/>
<dbReference type="Pfam" id="PF22685">
    <property type="entry name" value="Gal80p_C-like"/>
    <property type="match status" value="1"/>
</dbReference>
<dbReference type="Pfam" id="PF01408">
    <property type="entry name" value="GFO_IDH_MocA"/>
    <property type="match status" value="1"/>
</dbReference>
<protein>
    <submittedName>
        <fullName evidence="3">NAD(P)-binding protein</fullName>
    </submittedName>
</protein>
<dbReference type="GO" id="GO:0000166">
    <property type="term" value="F:nucleotide binding"/>
    <property type="evidence" value="ECO:0007669"/>
    <property type="project" value="InterPro"/>
</dbReference>
<dbReference type="SUPFAM" id="SSF55347">
    <property type="entry name" value="Glyceraldehyde-3-phosphate dehydrogenase-like, C-terminal domain"/>
    <property type="match status" value="1"/>
</dbReference>
<dbReference type="Proteomes" id="UP000799437">
    <property type="component" value="Unassembled WGS sequence"/>
</dbReference>